<dbReference type="AlphaFoldDB" id="A0AAP5I8V0"/>
<organism evidence="1 2">
    <name type="scientific">Aetokthonos hydrillicola Thurmond2011</name>
    <dbReference type="NCBI Taxonomy" id="2712845"/>
    <lineage>
        <taxon>Bacteria</taxon>
        <taxon>Bacillati</taxon>
        <taxon>Cyanobacteriota</taxon>
        <taxon>Cyanophyceae</taxon>
        <taxon>Nostocales</taxon>
        <taxon>Hapalosiphonaceae</taxon>
        <taxon>Aetokthonos</taxon>
    </lineage>
</organism>
<proteinExistence type="predicted"/>
<dbReference type="RefSeq" id="WP_208354715.1">
    <property type="nucleotide sequence ID" value="NZ_JAALHA020000010.1"/>
</dbReference>
<reference evidence="2" key="1">
    <citation type="journal article" date="2021" name="Science">
        <title>Hunting the eagle killer: A cyanobacterial neurotoxin causes vacuolar myelinopathy.</title>
        <authorList>
            <person name="Breinlinger S."/>
            <person name="Phillips T.J."/>
            <person name="Haram B.N."/>
            <person name="Mares J."/>
            <person name="Martinez Yerena J.A."/>
            <person name="Hrouzek P."/>
            <person name="Sobotka R."/>
            <person name="Henderson W.M."/>
            <person name="Schmieder P."/>
            <person name="Williams S.M."/>
            <person name="Lauderdale J.D."/>
            <person name="Wilde H.D."/>
            <person name="Gerrin W."/>
            <person name="Kust A."/>
            <person name="Washington J.W."/>
            <person name="Wagner C."/>
            <person name="Geier B."/>
            <person name="Liebeke M."/>
            <person name="Enke H."/>
            <person name="Niedermeyer T.H.J."/>
            <person name="Wilde S.B."/>
        </authorList>
    </citation>
    <scope>NUCLEOTIDE SEQUENCE [LARGE SCALE GENOMIC DNA]</scope>
    <source>
        <strain evidence="2">Thurmond2011</strain>
    </source>
</reference>
<sequence length="77" mass="8644">MLKAKVISEKENTWGVRVLTSLNSRSLSWLSEVETNGCGIFIPVNHLIVDSLPGKLVPMKKSHLDRLLNQIPDKSNF</sequence>
<protein>
    <submittedName>
        <fullName evidence="1">Uncharacterized protein</fullName>
    </submittedName>
</protein>
<dbReference type="Proteomes" id="UP000667802">
    <property type="component" value="Unassembled WGS sequence"/>
</dbReference>
<accession>A0AAP5I8V0</accession>
<comment type="caution">
    <text evidence="1">The sequence shown here is derived from an EMBL/GenBank/DDBJ whole genome shotgun (WGS) entry which is preliminary data.</text>
</comment>
<name>A0AAP5I8V0_9CYAN</name>
<gene>
    <name evidence="1" type="ORF">G7B40_020530</name>
</gene>
<evidence type="ECO:0000313" key="1">
    <source>
        <dbReference type="EMBL" id="MDR9896935.1"/>
    </source>
</evidence>
<dbReference type="EMBL" id="JAALHA020000010">
    <property type="protein sequence ID" value="MDR9896935.1"/>
    <property type="molecule type" value="Genomic_DNA"/>
</dbReference>
<evidence type="ECO:0000313" key="2">
    <source>
        <dbReference type="Proteomes" id="UP000667802"/>
    </source>
</evidence>
<keyword evidence="2" id="KW-1185">Reference proteome</keyword>